<evidence type="ECO:0000313" key="13">
    <source>
        <dbReference type="Proteomes" id="UP001445335"/>
    </source>
</evidence>
<proteinExistence type="inferred from homology"/>
<feature type="domain" description="C-CAP/cofactor C-like" evidence="10">
    <location>
        <begin position="1"/>
        <end position="149"/>
    </location>
</feature>
<dbReference type="SMART" id="SM00332">
    <property type="entry name" value="PP2Cc"/>
    <property type="match status" value="1"/>
</dbReference>
<evidence type="ECO:0000256" key="8">
    <source>
        <dbReference type="ARBA" id="ARBA00023329"/>
    </source>
</evidence>
<gene>
    <name evidence="12" type="ORF">WJX81_007029</name>
</gene>
<dbReference type="EMBL" id="JALJOU010000013">
    <property type="protein sequence ID" value="KAK9840651.1"/>
    <property type="molecule type" value="Genomic_DNA"/>
</dbReference>
<dbReference type="AlphaFoldDB" id="A0AAW1S4N7"/>
<evidence type="ECO:0000259" key="11">
    <source>
        <dbReference type="PROSITE" id="PS51746"/>
    </source>
</evidence>
<comment type="function">
    <text evidence="1">Clathrin is the major protein of the polyhedral coat of coated pits and vesicles.</text>
</comment>
<evidence type="ECO:0008006" key="14">
    <source>
        <dbReference type="Google" id="ProtNLM"/>
    </source>
</evidence>
<dbReference type="Gene3D" id="3.60.40.10">
    <property type="entry name" value="PPM-type phosphatase domain"/>
    <property type="match status" value="1"/>
</dbReference>
<dbReference type="GO" id="GO:0030132">
    <property type="term" value="C:clathrin coat of coated pit"/>
    <property type="evidence" value="ECO:0007669"/>
    <property type="project" value="InterPro"/>
</dbReference>
<evidence type="ECO:0000259" key="10">
    <source>
        <dbReference type="PROSITE" id="PS51329"/>
    </source>
</evidence>
<protein>
    <recommendedName>
        <fullName evidence="14">Protein-serine/threonine phosphatase</fullName>
    </recommendedName>
</protein>
<dbReference type="GO" id="GO:0005096">
    <property type="term" value="F:GTPase activator activity"/>
    <property type="evidence" value="ECO:0007669"/>
    <property type="project" value="InterPro"/>
</dbReference>
<comment type="similarity">
    <text evidence="5">Belongs to the TBCC family.</text>
</comment>
<dbReference type="PROSITE" id="PS51746">
    <property type="entry name" value="PPM_2"/>
    <property type="match status" value="1"/>
</dbReference>
<comment type="similarity">
    <text evidence="4">Belongs to the clathrin light chain family.</text>
</comment>
<dbReference type="PANTHER" id="PTHR15440">
    <property type="entry name" value="XRP2 PROTEIN"/>
    <property type="match status" value="1"/>
</dbReference>
<dbReference type="InterPro" id="IPR012945">
    <property type="entry name" value="Tubulin-bd_cofactor_C_dom"/>
</dbReference>
<dbReference type="GO" id="GO:0005198">
    <property type="term" value="F:structural molecule activity"/>
    <property type="evidence" value="ECO:0007669"/>
    <property type="project" value="InterPro"/>
</dbReference>
<evidence type="ECO:0000313" key="12">
    <source>
        <dbReference type="EMBL" id="KAK9840651.1"/>
    </source>
</evidence>
<dbReference type="Pfam" id="PF00481">
    <property type="entry name" value="PP2C"/>
    <property type="match status" value="1"/>
</dbReference>
<dbReference type="GO" id="GO:0005929">
    <property type="term" value="C:cilium"/>
    <property type="evidence" value="ECO:0007669"/>
    <property type="project" value="TreeGrafter"/>
</dbReference>
<dbReference type="InterPro" id="IPR001932">
    <property type="entry name" value="PPM-type_phosphatase-like_dom"/>
</dbReference>
<evidence type="ECO:0000256" key="2">
    <source>
        <dbReference type="ARBA" id="ARBA00004180"/>
    </source>
</evidence>
<dbReference type="InterPro" id="IPR039093">
    <property type="entry name" value="XRP2"/>
</dbReference>
<dbReference type="PANTHER" id="PTHR15440:SF0">
    <property type="entry name" value="PROTEIN XRP2"/>
    <property type="match status" value="1"/>
</dbReference>
<evidence type="ECO:0000256" key="7">
    <source>
        <dbReference type="ARBA" id="ARBA00023176"/>
    </source>
</evidence>
<keyword evidence="8" id="KW-0968">Cytoplasmic vesicle</keyword>
<comment type="caution">
    <text evidence="12">The sequence shown here is derived from an EMBL/GenBank/DDBJ whole genome shotgun (WGS) entry which is preliminary data.</text>
</comment>
<feature type="domain" description="PPM-type phosphatase" evidence="11">
    <location>
        <begin position="375"/>
        <end position="702"/>
    </location>
</feature>
<dbReference type="PROSITE" id="PS51329">
    <property type="entry name" value="C_CAP_COFACTOR_C"/>
    <property type="match status" value="1"/>
</dbReference>
<dbReference type="Proteomes" id="UP001445335">
    <property type="component" value="Unassembled WGS sequence"/>
</dbReference>
<dbReference type="InterPro" id="IPR016098">
    <property type="entry name" value="CAP/MinC_C"/>
</dbReference>
<dbReference type="GO" id="GO:0006886">
    <property type="term" value="P:intracellular protein transport"/>
    <property type="evidence" value="ECO:0007669"/>
    <property type="project" value="InterPro"/>
</dbReference>
<accession>A0AAW1S4N7</accession>
<dbReference type="CDD" id="cd00143">
    <property type="entry name" value="PP2Cc"/>
    <property type="match status" value="1"/>
</dbReference>
<comment type="subcellular location">
    <subcellularLocation>
        <location evidence="2">Cytoplasmic vesicle membrane</location>
        <topology evidence="2">Peripheral membrane protein</topology>
        <orientation evidence="2">Cytoplasmic side</orientation>
    </subcellularLocation>
    <subcellularLocation>
        <location evidence="3">Membrane</location>
        <location evidence="3">Coated pit</location>
        <topology evidence="3">Peripheral membrane protein</topology>
        <orientation evidence="3">Cytoplasmic side</orientation>
    </subcellularLocation>
</comment>
<evidence type="ECO:0000256" key="6">
    <source>
        <dbReference type="ARBA" id="ARBA00023136"/>
    </source>
</evidence>
<dbReference type="GO" id="GO:1990075">
    <property type="term" value="C:periciliary membrane compartment"/>
    <property type="evidence" value="ECO:0007669"/>
    <property type="project" value="TreeGrafter"/>
</dbReference>
<dbReference type="Pfam" id="PF07986">
    <property type="entry name" value="TBCC"/>
    <property type="match status" value="1"/>
</dbReference>
<name>A0AAW1S4N7_9CHLO</name>
<evidence type="ECO:0000256" key="9">
    <source>
        <dbReference type="SAM" id="MobiDB-lite"/>
    </source>
</evidence>
<dbReference type="InterPro" id="IPR017901">
    <property type="entry name" value="C-CAP_CF_C-like"/>
</dbReference>
<sequence length="708" mass="73554">MDQSATSEGVEFCDLDGQSITKHPGELNGESVVLKNLKDCSVYLLDYTGEVEVTGCTSCQIFIGPVDGPAIFSNCKDCQVAVAAQQFQAKACTDVEFGLYCATQPTVAASTGLRFSCWMGAYPGLAAHFRAAGLNPGNNHWDKVQDISADSGAEATFELVEAVHYWVVPLADAGPLENPVSAADGSRYQPGVDHTPADGGEPTTLLGSAAAAIGRAGAAAAAAPAAAAATVSNALFGAPEENGDAGGGGFFSSAPAENGHAGGSASQGAVGAGREHPKVAAVRAAVRERLAKQEADEASSKDALVQKAASYLETFYQKRNTAKSQRAKENRGAEMAAAVAGPEGDGEWEKALSLINFSFGRPSGSDLSRYKTALQTGCATLPGDRYGILNQDVVALEALFSDEELRALGAQQQCLVAAVLDGHGMLGEAAASRCCAAALRSLRQSALRTSTLAQLGPKGLDALLQDAFLQGHAGALTVYRKPPLQYSYPSGSRLLDRYTLRTGGERAMYASARAGARLLECGTTCTLALLQGRSLAVANAGDSSAVLGWALPGGGYEAEELTVRHCCREAGEAERFRRDHSASIELLLADGYISVKQGRWKGYQLSMTRALGHDLLAHHGVVPTPTVAGPRELPASAACLVLASDGVWDAMTPAEAVNFVMDAVERGATTQAAAEALAARSVEIAQEQCCEADNTTAAVLVFGRHHGE</sequence>
<evidence type="ECO:0000256" key="1">
    <source>
        <dbReference type="ARBA" id="ARBA00003913"/>
    </source>
</evidence>
<dbReference type="InterPro" id="IPR036457">
    <property type="entry name" value="PPM-type-like_dom_sf"/>
</dbReference>
<keyword evidence="13" id="KW-1185">Reference proteome</keyword>
<dbReference type="InterPro" id="IPR000996">
    <property type="entry name" value="Clathrin_L-chain"/>
</dbReference>
<keyword evidence="7" id="KW-0168">Coated pit</keyword>
<evidence type="ECO:0000256" key="4">
    <source>
        <dbReference type="ARBA" id="ARBA00005263"/>
    </source>
</evidence>
<evidence type="ECO:0000256" key="3">
    <source>
        <dbReference type="ARBA" id="ARBA00004277"/>
    </source>
</evidence>
<dbReference type="Pfam" id="PF01086">
    <property type="entry name" value="Clathrin_lg_ch"/>
    <property type="match status" value="1"/>
</dbReference>
<dbReference type="SUPFAM" id="SSF81606">
    <property type="entry name" value="PP2C-like"/>
    <property type="match status" value="1"/>
</dbReference>
<evidence type="ECO:0000256" key="5">
    <source>
        <dbReference type="ARBA" id="ARBA00008848"/>
    </source>
</evidence>
<organism evidence="12 13">
    <name type="scientific">Elliptochloris bilobata</name>
    <dbReference type="NCBI Taxonomy" id="381761"/>
    <lineage>
        <taxon>Eukaryota</taxon>
        <taxon>Viridiplantae</taxon>
        <taxon>Chlorophyta</taxon>
        <taxon>core chlorophytes</taxon>
        <taxon>Trebouxiophyceae</taxon>
        <taxon>Trebouxiophyceae incertae sedis</taxon>
        <taxon>Elliptochloris clade</taxon>
        <taxon>Elliptochloris</taxon>
    </lineage>
</organism>
<reference evidence="12 13" key="1">
    <citation type="journal article" date="2024" name="Nat. Commun.">
        <title>Phylogenomics reveals the evolutionary origins of lichenization in chlorophyte algae.</title>
        <authorList>
            <person name="Puginier C."/>
            <person name="Libourel C."/>
            <person name="Otte J."/>
            <person name="Skaloud P."/>
            <person name="Haon M."/>
            <person name="Grisel S."/>
            <person name="Petersen M."/>
            <person name="Berrin J.G."/>
            <person name="Delaux P.M."/>
            <person name="Dal Grande F."/>
            <person name="Keller J."/>
        </authorList>
    </citation>
    <scope>NUCLEOTIDE SEQUENCE [LARGE SCALE GENOMIC DNA]</scope>
    <source>
        <strain evidence="12 13">SAG 245.80</strain>
    </source>
</reference>
<dbReference type="GO" id="GO:0030130">
    <property type="term" value="C:clathrin coat of trans-Golgi network vesicle"/>
    <property type="evidence" value="ECO:0007669"/>
    <property type="project" value="InterPro"/>
</dbReference>
<dbReference type="GO" id="GO:0006892">
    <property type="term" value="P:post-Golgi vesicle-mediated transport"/>
    <property type="evidence" value="ECO:0007669"/>
    <property type="project" value="TreeGrafter"/>
</dbReference>
<dbReference type="Gene3D" id="2.160.20.70">
    <property type="match status" value="1"/>
</dbReference>
<keyword evidence="6" id="KW-0472">Membrane</keyword>
<feature type="region of interest" description="Disordered" evidence="9">
    <location>
        <begin position="254"/>
        <end position="273"/>
    </location>
</feature>